<evidence type="ECO:0000256" key="1">
    <source>
        <dbReference type="SAM" id="MobiDB-lite"/>
    </source>
</evidence>
<feature type="non-terminal residue" evidence="2">
    <location>
        <position position="42"/>
    </location>
</feature>
<evidence type="ECO:0000313" key="2">
    <source>
        <dbReference type="EMBL" id="CAA9232353.1"/>
    </source>
</evidence>
<sequence length="42" mass="4708">CRAPGMKRGRRSGRRTESRAQPPVVQVAAGHEEGQRRHGRND</sequence>
<accession>A0A6J4HTE7</accession>
<feature type="compositionally biased region" description="Basic and acidic residues" evidence="1">
    <location>
        <begin position="30"/>
        <end position="42"/>
    </location>
</feature>
<feature type="compositionally biased region" description="Basic residues" evidence="1">
    <location>
        <begin position="1"/>
        <end position="13"/>
    </location>
</feature>
<name>A0A6J4HTE7_9ACTN</name>
<feature type="non-terminal residue" evidence="2">
    <location>
        <position position="1"/>
    </location>
</feature>
<gene>
    <name evidence="2" type="ORF">AVDCRST_MAG57-1885</name>
</gene>
<dbReference type="AlphaFoldDB" id="A0A6J4HTE7"/>
<proteinExistence type="predicted"/>
<reference evidence="2" key="1">
    <citation type="submission" date="2020-02" db="EMBL/GenBank/DDBJ databases">
        <authorList>
            <person name="Meier V. D."/>
        </authorList>
    </citation>
    <scope>NUCLEOTIDE SEQUENCE</scope>
    <source>
        <strain evidence="2">AVDCRST_MAG57</strain>
    </source>
</reference>
<protein>
    <submittedName>
        <fullName evidence="2">Uncharacterized protein</fullName>
    </submittedName>
</protein>
<organism evidence="2">
    <name type="scientific">uncultured Blastococcus sp</name>
    <dbReference type="NCBI Taxonomy" id="217144"/>
    <lineage>
        <taxon>Bacteria</taxon>
        <taxon>Bacillati</taxon>
        <taxon>Actinomycetota</taxon>
        <taxon>Actinomycetes</taxon>
        <taxon>Geodermatophilales</taxon>
        <taxon>Geodermatophilaceae</taxon>
        <taxon>Blastococcus</taxon>
        <taxon>environmental samples</taxon>
    </lineage>
</organism>
<dbReference type="EMBL" id="CADCTI010000100">
    <property type="protein sequence ID" value="CAA9232353.1"/>
    <property type="molecule type" value="Genomic_DNA"/>
</dbReference>
<feature type="region of interest" description="Disordered" evidence="1">
    <location>
        <begin position="1"/>
        <end position="42"/>
    </location>
</feature>